<organism evidence="1">
    <name type="scientific">Herbaspirillum huttiense subsp. nephrolepidis</name>
    <dbReference type="NCBI Taxonomy" id="3075126"/>
    <lineage>
        <taxon>Bacteria</taxon>
        <taxon>Pseudomonadati</taxon>
        <taxon>Pseudomonadota</taxon>
        <taxon>Betaproteobacteria</taxon>
        <taxon>Burkholderiales</taxon>
        <taxon>Oxalobacteraceae</taxon>
        <taxon>Herbaspirillum</taxon>
    </lineage>
</organism>
<dbReference type="EMBL" id="JAVRAA010000012">
    <property type="protein sequence ID" value="MDT0339324.1"/>
    <property type="molecule type" value="Genomic_DNA"/>
</dbReference>
<comment type="caution">
    <text evidence="1">The sequence shown here is derived from an EMBL/GenBank/DDBJ whole genome shotgun (WGS) entry which is preliminary data.</text>
</comment>
<reference evidence="1" key="1">
    <citation type="submission" date="2023-02" db="EMBL/GenBank/DDBJ databases">
        <title>Description of Herbaspirillum huttiense subsp. nephrolepsisexaltata and Herbaspirillum huttiense subsp. lycopersicon.</title>
        <authorList>
            <person name="Poudel M."/>
            <person name="Sharma A."/>
            <person name="Goss E."/>
            <person name="Tapia J.H."/>
            <person name="Harmon C.M."/>
            <person name="Jones J.B."/>
        </authorList>
    </citation>
    <scope>NUCLEOTIDE SEQUENCE</scope>
    <source>
        <strain evidence="1">NC40101</strain>
    </source>
</reference>
<evidence type="ECO:0000313" key="1">
    <source>
        <dbReference type="EMBL" id="MDT0339324.1"/>
    </source>
</evidence>
<accession>A0AAE4K868</accession>
<gene>
    <name evidence="1" type="ORF">RJN63_20990</name>
</gene>
<dbReference type="RefSeq" id="WP_310835968.1">
    <property type="nucleotide sequence ID" value="NZ_JAVLSM010000002.1"/>
</dbReference>
<sequence>MTTVSHEIKPIYGLPLKAEAIAPRNLVPARVTIMLHNDGLFATSSLNADQARELAAALMSMALAVDKMNKWRVGSLVEVSQ</sequence>
<dbReference type="AlphaFoldDB" id="A0AAE4K868"/>
<protein>
    <submittedName>
        <fullName evidence="1">Uncharacterized protein</fullName>
    </submittedName>
</protein>
<proteinExistence type="predicted"/>
<name>A0AAE4K868_9BURK</name>